<dbReference type="PANTHER" id="PTHR43706">
    <property type="entry name" value="NADH DEHYDROGENASE"/>
    <property type="match status" value="1"/>
</dbReference>
<sequence>MTRPNQKVVLVGGGFAGIEAAKRLGRCDCVDVTIIDKSNHHVFQPLLYQVAMAGLDPSDIASPIRSMLSPYRNVRTLLAKVTDVDVGQRLVHSDAGKFEFDYLVIACGAVHSYFGNDDWEQHAPGLKSLPQATEIRRRVLLAFEQAERTDDPIEQNHWMTFVVVGGGPTGVELSGAIAEMARYTLKRDFRSIDSSSARVILVQAGDRILEQFPDDLSEYSKQALESIGVEVRLGDLVTNVTDRGVQIGDQFLNARTVIWAAGVQASPLGNSLGVPTDRSGRVLVEPDLSIPGYPNVFVAGDMAAAKDKDGNGLPGLAPVAIQQGRYLGELISREAQCYMIERPAPERSRFNYLDKGQMATIGRRRAVAQSGRFKLTGRLAWLAWLLIHIAYLNGFRNRMFVFLSWAWSYLTFARGARLIVPKNWRIKKPSGVQSDVGRPDGGL</sequence>
<evidence type="ECO:0000256" key="4">
    <source>
        <dbReference type="ARBA" id="ARBA00022827"/>
    </source>
</evidence>
<comment type="similarity">
    <text evidence="1">Belongs to the NADH dehydrogenase family.</text>
</comment>
<accession>A0A5B9MN92</accession>
<dbReference type="InterPro" id="IPR036188">
    <property type="entry name" value="FAD/NAD-bd_sf"/>
</dbReference>
<dbReference type="GO" id="GO:0050136">
    <property type="term" value="F:NADH dehydrogenase (quinone) (non-electrogenic) activity"/>
    <property type="evidence" value="ECO:0007669"/>
    <property type="project" value="UniProtKB-EC"/>
</dbReference>
<dbReference type="InterPro" id="IPR045024">
    <property type="entry name" value="NDH-2"/>
</dbReference>
<dbReference type="PRINTS" id="PR00411">
    <property type="entry name" value="PNDRDTASEI"/>
</dbReference>
<dbReference type="KEGG" id="smam:Mal15_69800"/>
<evidence type="ECO:0000313" key="10">
    <source>
        <dbReference type="Proteomes" id="UP000321353"/>
    </source>
</evidence>
<organism evidence="9 10">
    <name type="scientific">Stieleria maiorica</name>
    <dbReference type="NCBI Taxonomy" id="2795974"/>
    <lineage>
        <taxon>Bacteria</taxon>
        <taxon>Pseudomonadati</taxon>
        <taxon>Planctomycetota</taxon>
        <taxon>Planctomycetia</taxon>
        <taxon>Pirellulales</taxon>
        <taxon>Pirellulaceae</taxon>
        <taxon>Stieleria</taxon>
    </lineage>
</organism>
<dbReference type="Pfam" id="PF07992">
    <property type="entry name" value="Pyr_redox_2"/>
    <property type="match status" value="1"/>
</dbReference>
<name>A0A5B9MN92_9BACT</name>
<dbReference type="AlphaFoldDB" id="A0A5B9MN92"/>
<dbReference type="Gene3D" id="3.50.50.100">
    <property type="match status" value="1"/>
</dbReference>
<evidence type="ECO:0000256" key="3">
    <source>
        <dbReference type="ARBA" id="ARBA00022630"/>
    </source>
</evidence>
<dbReference type="Proteomes" id="UP000321353">
    <property type="component" value="Chromosome"/>
</dbReference>
<dbReference type="PRINTS" id="PR00368">
    <property type="entry name" value="FADPNR"/>
</dbReference>
<dbReference type="InterPro" id="IPR023753">
    <property type="entry name" value="FAD/NAD-binding_dom"/>
</dbReference>
<comment type="catalytic activity">
    <reaction evidence="7">
        <text>a quinone + NADH + H(+) = a quinol + NAD(+)</text>
        <dbReference type="Rhea" id="RHEA:46160"/>
        <dbReference type="ChEBI" id="CHEBI:15378"/>
        <dbReference type="ChEBI" id="CHEBI:24646"/>
        <dbReference type="ChEBI" id="CHEBI:57540"/>
        <dbReference type="ChEBI" id="CHEBI:57945"/>
        <dbReference type="ChEBI" id="CHEBI:132124"/>
        <dbReference type="EC" id="1.6.5.9"/>
    </reaction>
</comment>
<keyword evidence="5 9" id="KW-0560">Oxidoreductase</keyword>
<evidence type="ECO:0000256" key="1">
    <source>
        <dbReference type="ARBA" id="ARBA00005272"/>
    </source>
</evidence>
<gene>
    <name evidence="9" type="ORF">Mal15_69800</name>
</gene>
<proteinExistence type="inferred from homology"/>
<dbReference type="RefSeq" id="WP_147871738.1">
    <property type="nucleotide sequence ID" value="NZ_CP036264.1"/>
</dbReference>
<evidence type="ECO:0000313" key="9">
    <source>
        <dbReference type="EMBL" id="QEG02859.1"/>
    </source>
</evidence>
<feature type="domain" description="FAD/NAD(P)-binding" evidence="8">
    <location>
        <begin position="7"/>
        <end position="324"/>
    </location>
</feature>
<evidence type="ECO:0000256" key="6">
    <source>
        <dbReference type="ARBA" id="ARBA00023027"/>
    </source>
</evidence>
<keyword evidence="10" id="KW-1185">Reference proteome</keyword>
<evidence type="ECO:0000259" key="8">
    <source>
        <dbReference type="Pfam" id="PF07992"/>
    </source>
</evidence>
<dbReference type="SUPFAM" id="SSF51905">
    <property type="entry name" value="FAD/NAD(P)-binding domain"/>
    <property type="match status" value="1"/>
</dbReference>
<dbReference type="EMBL" id="CP036264">
    <property type="protein sequence ID" value="QEG02859.1"/>
    <property type="molecule type" value="Genomic_DNA"/>
</dbReference>
<protein>
    <recommendedName>
        <fullName evidence="2">NADH:ubiquinone reductase (non-electrogenic)</fullName>
        <ecNumber evidence="2">1.6.5.9</ecNumber>
    </recommendedName>
</protein>
<reference evidence="9 10" key="1">
    <citation type="submission" date="2019-02" db="EMBL/GenBank/DDBJ databases">
        <title>Planctomycetal bacteria perform biofilm scaping via a novel small molecule.</title>
        <authorList>
            <person name="Jeske O."/>
            <person name="Boedeker C."/>
            <person name="Wiegand S."/>
            <person name="Breitling P."/>
            <person name="Kallscheuer N."/>
            <person name="Jogler M."/>
            <person name="Rohde M."/>
            <person name="Petersen J."/>
            <person name="Medema M.H."/>
            <person name="Surup F."/>
            <person name="Jogler C."/>
        </authorList>
    </citation>
    <scope>NUCLEOTIDE SEQUENCE [LARGE SCALE GENOMIC DNA]</scope>
    <source>
        <strain evidence="9 10">Mal15</strain>
    </source>
</reference>
<evidence type="ECO:0000256" key="5">
    <source>
        <dbReference type="ARBA" id="ARBA00023002"/>
    </source>
</evidence>
<keyword evidence="6" id="KW-0520">NAD</keyword>
<keyword evidence="4" id="KW-0274">FAD</keyword>
<evidence type="ECO:0000256" key="7">
    <source>
        <dbReference type="ARBA" id="ARBA00047599"/>
    </source>
</evidence>
<keyword evidence="3" id="KW-0285">Flavoprotein</keyword>
<dbReference type="PANTHER" id="PTHR43706:SF47">
    <property type="entry name" value="EXTERNAL NADH-UBIQUINONE OXIDOREDUCTASE 1, MITOCHONDRIAL-RELATED"/>
    <property type="match status" value="1"/>
</dbReference>
<evidence type="ECO:0000256" key="2">
    <source>
        <dbReference type="ARBA" id="ARBA00012637"/>
    </source>
</evidence>
<dbReference type="EC" id="1.6.5.9" evidence="2"/>